<keyword evidence="5" id="KW-1185">Reference proteome</keyword>
<evidence type="ECO:0000313" key="5">
    <source>
        <dbReference type="Proteomes" id="UP001304650"/>
    </source>
</evidence>
<feature type="chain" id="PRO_5041703592" evidence="2">
    <location>
        <begin position="28"/>
        <end position="639"/>
    </location>
</feature>
<evidence type="ECO:0000256" key="2">
    <source>
        <dbReference type="SAM" id="SignalP"/>
    </source>
</evidence>
<feature type="domain" description="CBM-cenC" evidence="3">
    <location>
        <begin position="520"/>
        <end position="633"/>
    </location>
</feature>
<dbReference type="KEGG" id="proo:MJB10_08640"/>
<proteinExistence type="predicted"/>
<dbReference type="RefSeq" id="WP_314803549.1">
    <property type="nucleotide sequence ID" value="NZ_CP130319.1"/>
</dbReference>
<dbReference type="AlphaFoldDB" id="A0AA96RLX8"/>
<evidence type="ECO:0000259" key="3">
    <source>
        <dbReference type="Pfam" id="PF02018"/>
    </source>
</evidence>
<feature type="signal peptide" evidence="2">
    <location>
        <begin position="1"/>
        <end position="27"/>
    </location>
</feature>
<evidence type="ECO:0000256" key="1">
    <source>
        <dbReference type="ARBA" id="ARBA00022801"/>
    </source>
</evidence>
<reference evidence="4" key="1">
    <citation type="submission" date="2022-02" db="EMBL/GenBank/DDBJ databases">
        <title>Paenibacillus sp. MBLB1832 Whole Genome Shotgun Sequencing.</title>
        <authorList>
            <person name="Hwang C.Y."/>
            <person name="Cho E.-S."/>
            <person name="Seo M.-J."/>
        </authorList>
    </citation>
    <scope>NUCLEOTIDE SEQUENCE</scope>
    <source>
        <strain evidence="4">MBLB1832</strain>
    </source>
</reference>
<dbReference type="Proteomes" id="UP001304650">
    <property type="component" value="Chromosome"/>
</dbReference>
<protein>
    <submittedName>
        <fullName evidence="4">Carbohydrate binding domain-containing protein</fullName>
    </submittedName>
</protein>
<gene>
    <name evidence="4" type="ORF">MJB10_08640</name>
</gene>
<evidence type="ECO:0000313" key="4">
    <source>
        <dbReference type="EMBL" id="WNR46145.1"/>
    </source>
</evidence>
<keyword evidence="1" id="KW-0378">Hydrolase</keyword>
<dbReference type="Pfam" id="PF02018">
    <property type="entry name" value="CBM_4_9"/>
    <property type="match status" value="1"/>
</dbReference>
<dbReference type="Gene3D" id="2.60.120.260">
    <property type="entry name" value="Galactose-binding domain-like"/>
    <property type="match status" value="1"/>
</dbReference>
<name>A0AA96RLX8_9BACL</name>
<sequence>MIKKWIRQTVIGAAAMCLLLGISPSGFKPNKAEAVAWQSSMDTEYRNYHGLGWWSEPEPELRYAQAMGLKYVFFDRPYVEKIQNSPYKKNLKWYYNDFHKNVRPVSTMSLSAATLLDLKAKFPGTFEKWPAMNRGVNIQELRALKNYNLAVYNEIKSLYENVMAIADSSKEFPENMLGLNWGNGSFEPYYDFQQQSVITFMINQTKSEILQYDDTANNFLFAGLMIDVPEIYEEASYNSFTNGGTPVPGGKTHEYATYKDGWFDFLRQLKNALNTQFPSRSIKYIFEPYNPIAWVNDVNATSYNLADKKLIAGDYLAAESIQYDYIDPQITSTGLFASEDLGSSTPDFRPEAPYYVPYALPLIGEAGKNGRFVNWYGRPGPDPYSTSNAPHDNPIYMLPDMMKLSKVVANWDNINGVPLGSRSWNNVSLAYSSTMSRADQNVIYSRRPGTNMIYVNFLNSSGQVTLNAGESVAKVMRVNEFMEPTVSGASDLTVSGSTISINWSSAYDRKTYIIYTSSDNEILTNNSFENGTGSGWWYPSGPSVSLLDKYTYTGKALKDSSRTSSTAGITQDVTSGLSAAGMGQYTLSARVRMSTGSDTVKIGLTMTDLSGTVDFNTTGVTGTDWTTIYATLQSHGRDR</sequence>
<dbReference type="SUPFAM" id="SSF49785">
    <property type="entry name" value="Galactose-binding domain-like"/>
    <property type="match status" value="1"/>
</dbReference>
<dbReference type="GO" id="GO:0016798">
    <property type="term" value="F:hydrolase activity, acting on glycosyl bonds"/>
    <property type="evidence" value="ECO:0007669"/>
    <property type="project" value="InterPro"/>
</dbReference>
<organism evidence="4 5">
    <name type="scientific">Paenibacillus roseopurpureus</name>
    <dbReference type="NCBI Taxonomy" id="2918901"/>
    <lineage>
        <taxon>Bacteria</taxon>
        <taxon>Bacillati</taxon>
        <taxon>Bacillota</taxon>
        <taxon>Bacilli</taxon>
        <taxon>Bacillales</taxon>
        <taxon>Paenibacillaceae</taxon>
        <taxon>Paenibacillus</taxon>
    </lineage>
</organism>
<accession>A0AA96RLX8</accession>
<dbReference type="InterPro" id="IPR008979">
    <property type="entry name" value="Galactose-bd-like_sf"/>
</dbReference>
<keyword evidence="2" id="KW-0732">Signal</keyword>
<dbReference type="EMBL" id="CP130319">
    <property type="protein sequence ID" value="WNR46145.1"/>
    <property type="molecule type" value="Genomic_DNA"/>
</dbReference>
<dbReference type="InterPro" id="IPR003305">
    <property type="entry name" value="CenC_carb-bd"/>
</dbReference>